<evidence type="ECO:0008006" key="4">
    <source>
        <dbReference type="Google" id="ProtNLM"/>
    </source>
</evidence>
<feature type="region of interest" description="Disordered" evidence="1">
    <location>
        <begin position="72"/>
        <end position="98"/>
    </location>
</feature>
<feature type="region of interest" description="Disordered" evidence="1">
    <location>
        <begin position="1"/>
        <end position="24"/>
    </location>
</feature>
<gene>
    <name evidence="2" type="ORF">CLO192961_LOCUS78182</name>
</gene>
<organism evidence="2 3">
    <name type="scientific">Bionectria ochroleuca</name>
    <name type="common">Gliocladium roseum</name>
    <dbReference type="NCBI Taxonomy" id="29856"/>
    <lineage>
        <taxon>Eukaryota</taxon>
        <taxon>Fungi</taxon>
        <taxon>Dikarya</taxon>
        <taxon>Ascomycota</taxon>
        <taxon>Pezizomycotina</taxon>
        <taxon>Sordariomycetes</taxon>
        <taxon>Hypocreomycetidae</taxon>
        <taxon>Hypocreales</taxon>
        <taxon>Bionectriaceae</taxon>
        <taxon>Clonostachys</taxon>
    </lineage>
</organism>
<comment type="caution">
    <text evidence="2">The sequence shown here is derived from an EMBL/GenBank/DDBJ whole genome shotgun (WGS) entry which is preliminary data.</text>
</comment>
<reference evidence="2 3" key="1">
    <citation type="submission" date="2019-06" db="EMBL/GenBank/DDBJ databases">
        <authorList>
            <person name="Broberg M."/>
        </authorList>
    </citation>
    <scope>NUCLEOTIDE SEQUENCE [LARGE SCALE GENOMIC DNA]</scope>
</reference>
<feature type="compositionally biased region" description="Basic and acidic residues" evidence="1">
    <location>
        <begin position="7"/>
        <end position="19"/>
    </location>
</feature>
<evidence type="ECO:0000313" key="2">
    <source>
        <dbReference type="EMBL" id="VUC22230.1"/>
    </source>
</evidence>
<dbReference type="Proteomes" id="UP000766486">
    <property type="component" value="Unassembled WGS sequence"/>
</dbReference>
<dbReference type="EMBL" id="CABFNS010000533">
    <property type="protein sequence ID" value="VUC22230.1"/>
    <property type="molecule type" value="Genomic_DNA"/>
</dbReference>
<evidence type="ECO:0000313" key="3">
    <source>
        <dbReference type="Proteomes" id="UP000766486"/>
    </source>
</evidence>
<protein>
    <recommendedName>
        <fullName evidence="4">Hypervirulence associated protein TUDOR domain-containing protein</fullName>
    </recommendedName>
</protein>
<keyword evidence="3" id="KW-1185">Reference proteome</keyword>
<accession>A0ABY6TU96</accession>
<name>A0ABY6TU96_BIOOC</name>
<evidence type="ECO:0000256" key="1">
    <source>
        <dbReference type="SAM" id="MobiDB-lite"/>
    </source>
</evidence>
<sequence>MKLTPEASKKKLEKGEKPTRNFGSVLKVKEGQQVSDEQLHKMATDAHVWANQQEGKPVGVTTAGTDGKEVIIETSQTGGKPRYQAKTSDGQDKYPDTAGYVAGAEKTWEKEGKVPATHGNEARCGEINTMCTWEDRNKGKKIEDANYRMVSVHDKPDTKEKLKNGETYSADHVEMYAPCDGRPGEKFGKGGCKTVTDAEHAKINIVKPDVGKEDYNAEHFTPAN</sequence>
<proteinExistence type="predicted"/>